<evidence type="ECO:0000313" key="1">
    <source>
        <dbReference type="EMBL" id="CAK0776680.1"/>
    </source>
</evidence>
<proteinExistence type="predicted"/>
<dbReference type="EMBL" id="CAUYUE010000005">
    <property type="protein sequence ID" value="CAK0776680.1"/>
    <property type="molecule type" value="Genomic_DNA"/>
</dbReference>
<name>A0AAV1I1C6_9CHLO</name>
<dbReference type="Proteomes" id="UP001314263">
    <property type="component" value="Unassembled WGS sequence"/>
</dbReference>
<gene>
    <name evidence="1" type="ORF">CVIRNUC_004404</name>
</gene>
<organism evidence="1 2">
    <name type="scientific">Coccomyxa viridis</name>
    <dbReference type="NCBI Taxonomy" id="1274662"/>
    <lineage>
        <taxon>Eukaryota</taxon>
        <taxon>Viridiplantae</taxon>
        <taxon>Chlorophyta</taxon>
        <taxon>core chlorophytes</taxon>
        <taxon>Trebouxiophyceae</taxon>
        <taxon>Trebouxiophyceae incertae sedis</taxon>
        <taxon>Coccomyxaceae</taxon>
        <taxon>Coccomyxa</taxon>
    </lineage>
</organism>
<accession>A0AAV1I1C6</accession>
<keyword evidence="2" id="KW-1185">Reference proteome</keyword>
<reference evidence="1 2" key="1">
    <citation type="submission" date="2023-10" db="EMBL/GenBank/DDBJ databases">
        <authorList>
            <person name="Maclean D."/>
            <person name="Macfadyen A."/>
        </authorList>
    </citation>
    <scope>NUCLEOTIDE SEQUENCE [LARGE SCALE GENOMIC DNA]</scope>
</reference>
<evidence type="ECO:0000313" key="2">
    <source>
        <dbReference type="Proteomes" id="UP001314263"/>
    </source>
</evidence>
<dbReference type="AlphaFoldDB" id="A0AAV1I1C6"/>
<protein>
    <submittedName>
        <fullName evidence="1">Uncharacterized protein</fullName>
    </submittedName>
</protein>
<sequence>MFVPWHSSRNKAQGQQGKPCDATLGDNVILNAYMQCAGLRTLHPGTLLPIGVLVLLYNTVFHPDPEKRGSDHPVVQLALHQGLMVQEPDGLAPFALVLGRDVIEFTLVHQ</sequence>
<comment type="caution">
    <text evidence="1">The sequence shown here is derived from an EMBL/GenBank/DDBJ whole genome shotgun (WGS) entry which is preliminary data.</text>
</comment>